<evidence type="ECO:0000313" key="3">
    <source>
        <dbReference type="Proteomes" id="UP000029858"/>
    </source>
</evidence>
<reference evidence="2 3" key="1">
    <citation type="submission" date="2014-09" db="EMBL/GenBank/DDBJ databases">
        <authorList>
            <person name="McGinnis J.M."/>
            <person name="Wolfgang W.J."/>
        </authorList>
    </citation>
    <scope>NUCLEOTIDE SEQUENCE [LARGE SCALE GENOMIC DNA]</scope>
    <source>
        <strain evidence="2 3">5503</strain>
    </source>
</reference>
<proteinExistence type="predicted"/>
<feature type="transmembrane region" description="Helical" evidence="1">
    <location>
        <begin position="47"/>
        <end position="64"/>
    </location>
</feature>
<dbReference type="Proteomes" id="UP000029858">
    <property type="component" value="Unassembled WGS sequence"/>
</dbReference>
<feature type="transmembrane region" description="Helical" evidence="1">
    <location>
        <begin position="70"/>
        <end position="86"/>
    </location>
</feature>
<dbReference type="Pfam" id="PF09928">
    <property type="entry name" value="DUF2160"/>
    <property type="match status" value="1"/>
</dbReference>
<protein>
    <submittedName>
        <fullName evidence="2">Membrane protein</fullName>
    </submittedName>
</protein>
<feature type="transmembrane region" description="Helical" evidence="1">
    <location>
        <begin position="6"/>
        <end position="26"/>
    </location>
</feature>
<dbReference type="InterPro" id="IPR018678">
    <property type="entry name" value="DUF2160_TM"/>
</dbReference>
<dbReference type="AlphaFoldDB" id="A0A099G2H0"/>
<accession>A0A099GGQ1</accession>
<comment type="caution">
    <text evidence="2">The sequence shown here is derived from an EMBL/GenBank/DDBJ whole genome shotgun (WGS) entry which is preliminary data.</text>
</comment>
<accession>A0A099G4I1</accession>
<name>A0A099G2H0_9RHOB</name>
<keyword evidence="1" id="KW-0812">Transmembrane</keyword>
<gene>
    <name evidence="2" type="ORF">IX56_11160</name>
</gene>
<evidence type="ECO:0000256" key="1">
    <source>
        <dbReference type="SAM" id="Phobius"/>
    </source>
</evidence>
<dbReference type="EMBL" id="JRKQ01000057">
    <property type="protein sequence ID" value="KGJ21954.1"/>
    <property type="molecule type" value="Genomic_DNA"/>
</dbReference>
<keyword evidence="1" id="KW-1133">Transmembrane helix</keyword>
<accession>A0A099G2H0</accession>
<keyword evidence="1" id="KW-0472">Membrane</keyword>
<sequence length="87" mass="9652">MAWTFPTALFYWIIAALLLTLIWLAIRFPETPRRGVLGIMTTRGDRLFISLLGSAFINLAWVGLGASPVWGGLVVAIIYAAAVFRWV</sequence>
<evidence type="ECO:0000313" key="2">
    <source>
        <dbReference type="EMBL" id="KGJ21954.1"/>
    </source>
</evidence>
<reference evidence="2 3" key="2">
    <citation type="submission" date="2014-10" db="EMBL/GenBank/DDBJ databases">
        <title>Paracoccus sanguinis sp. nov., isolated from clinical specimens of New York State patients.</title>
        <authorList>
            <person name="Mingle L.A."/>
            <person name="Cole J.A."/>
            <person name="Lapierre P."/>
            <person name="Musser K.A."/>
        </authorList>
    </citation>
    <scope>NUCLEOTIDE SEQUENCE [LARGE SCALE GENOMIC DNA]</scope>
    <source>
        <strain evidence="2 3">5503</strain>
    </source>
</reference>
<organism evidence="2 3">
    <name type="scientific">Paracoccus sanguinis</name>
    <dbReference type="NCBI Taxonomy" id="1545044"/>
    <lineage>
        <taxon>Bacteria</taxon>
        <taxon>Pseudomonadati</taxon>
        <taxon>Pseudomonadota</taxon>
        <taxon>Alphaproteobacteria</taxon>
        <taxon>Rhodobacterales</taxon>
        <taxon>Paracoccaceae</taxon>
        <taxon>Paracoccus</taxon>
    </lineage>
</organism>